<comment type="caution">
    <text evidence="4">The sequence shown here is derived from an EMBL/GenBank/DDBJ whole genome shotgun (WGS) entry which is preliminary data.</text>
</comment>
<dbReference type="InterPro" id="IPR015422">
    <property type="entry name" value="PyrdxlP-dep_Trfase_small"/>
</dbReference>
<keyword evidence="5" id="KW-1185">Reference proteome</keyword>
<keyword evidence="3" id="KW-0663">Pyridoxal phosphate</keyword>
<dbReference type="PANTHER" id="PTHR13693">
    <property type="entry name" value="CLASS II AMINOTRANSFERASE/8-AMINO-7-OXONONANOATE SYNTHASE"/>
    <property type="match status" value="1"/>
</dbReference>
<keyword evidence="2" id="KW-0808">Transferase</keyword>
<accession>A0ABR9T8H5</accession>
<dbReference type="SUPFAM" id="SSF53383">
    <property type="entry name" value="PLP-dependent transferases"/>
    <property type="match status" value="1"/>
</dbReference>
<dbReference type="Proteomes" id="UP000618319">
    <property type="component" value="Unassembled WGS sequence"/>
</dbReference>
<dbReference type="InterPro" id="IPR015421">
    <property type="entry name" value="PyrdxlP-dep_Trfase_major"/>
</dbReference>
<organism evidence="4 5">
    <name type="scientific">Sphingobacterium pedocola</name>
    <dbReference type="NCBI Taxonomy" id="2082722"/>
    <lineage>
        <taxon>Bacteria</taxon>
        <taxon>Pseudomonadati</taxon>
        <taxon>Bacteroidota</taxon>
        <taxon>Sphingobacteriia</taxon>
        <taxon>Sphingobacteriales</taxon>
        <taxon>Sphingobacteriaceae</taxon>
        <taxon>Sphingobacterium</taxon>
    </lineage>
</organism>
<dbReference type="Gene3D" id="3.90.1150.10">
    <property type="entry name" value="Aspartate Aminotransferase, domain 1"/>
    <property type="match status" value="1"/>
</dbReference>
<reference evidence="4 5" key="1">
    <citation type="submission" date="2018-02" db="EMBL/GenBank/DDBJ databases">
        <title>Sphingobacterium KA21.</title>
        <authorList>
            <person name="Vasarhelyi B.M."/>
            <person name="Deshmukh S."/>
            <person name="Balint B."/>
            <person name="Kukolya J."/>
        </authorList>
    </citation>
    <scope>NUCLEOTIDE SEQUENCE [LARGE SCALE GENOMIC DNA]</scope>
    <source>
        <strain evidence="4 5">Ka21</strain>
    </source>
</reference>
<proteinExistence type="predicted"/>
<evidence type="ECO:0000313" key="4">
    <source>
        <dbReference type="EMBL" id="MBE8721643.1"/>
    </source>
</evidence>
<dbReference type="InterPro" id="IPR015424">
    <property type="entry name" value="PyrdxlP-dep_Trfase"/>
</dbReference>
<evidence type="ECO:0000256" key="2">
    <source>
        <dbReference type="ARBA" id="ARBA00022679"/>
    </source>
</evidence>
<evidence type="ECO:0000256" key="3">
    <source>
        <dbReference type="ARBA" id="ARBA00022898"/>
    </source>
</evidence>
<dbReference type="RefSeq" id="WP_196939592.1">
    <property type="nucleotide sequence ID" value="NZ_MU158690.1"/>
</dbReference>
<sequence>MKDFQYLNQPTGRIIQQDGENYLFFGGTAYLGLLDNPRYISLYKEGIDKYGLNNGTSRNNNVQLGIYREAENHTAQRFGFEDAILLSSGYLAAQLAIKVLCGRGELIYAPDTHPALWIDGKPHVKENFDVWMEETINYINCSDGGEFVVVSNALDNLTPMLYDFSSFEAINPNKKVLFVLDDSHGIGVLRKNGTSVGLNFADRDNFTLIVVASLAKGMGTDAGVVLGNKEHMDMLRKHPIFTGASPSSPASMYVLLKGQDIYEQSFDKLQHNISLAQQLFAHLQFKSISNFSVFSALEANLYQYLLDKNVLISSFSYPFPASPLLNRIVISALHEEQDLRHIAAIFYAKS</sequence>
<dbReference type="Gene3D" id="3.40.640.10">
    <property type="entry name" value="Type I PLP-dependent aspartate aminotransferase-like (Major domain)"/>
    <property type="match status" value="1"/>
</dbReference>
<evidence type="ECO:0000313" key="5">
    <source>
        <dbReference type="Proteomes" id="UP000618319"/>
    </source>
</evidence>
<dbReference type="InterPro" id="IPR050087">
    <property type="entry name" value="AON_synthase_class-II"/>
</dbReference>
<name>A0ABR9T8H5_9SPHI</name>
<dbReference type="PANTHER" id="PTHR13693:SF100">
    <property type="entry name" value="8-AMINO-7-OXONONANOATE SYNTHASE"/>
    <property type="match status" value="1"/>
</dbReference>
<dbReference type="EMBL" id="PSKQ01000021">
    <property type="protein sequence ID" value="MBE8721643.1"/>
    <property type="molecule type" value="Genomic_DNA"/>
</dbReference>
<protein>
    <submittedName>
        <fullName evidence="4">8-amino-7-oxononanoate synthase</fullName>
    </submittedName>
</protein>
<gene>
    <name evidence="4" type="ORF">C4F40_13035</name>
</gene>
<evidence type="ECO:0000256" key="1">
    <source>
        <dbReference type="ARBA" id="ARBA00001933"/>
    </source>
</evidence>
<comment type="cofactor">
    <cofactor evidence="1">
        <name>pyridoxal 5'-phosphate</name>
        <dbReference type="ChEBI" id="CHEBI:597326"/>
    </cofactor>
</comment>